<comment type="caution">
    <text evidence="1">The sequence shown here is derived from an EMBL/GenBank/DDBJ whole genome shotgun (WGS) entry which is preliminary data.</text>
</comment>
<dbReference type="Proteomes" id="UP000805193">
    <property type="component" value="Unassembled WGS sequence"/>
</dbReference>
<dbReference type="EMBL" id="JABSTQ010001177">
    <property type="protein sequence ID" value="KAG0444939.1"/>
    <property type="molecule type" value="Genomic_DNA"/>
</dbReference>
<sequence>MDHTRKGRELVEERANVAGVSRKAATCEADIRDARRFISPGTKGARALNHFGIVHGLTSLLLRDGGSRRRVKQTLVAVAKKHQVLRHQVAWCRGGRPERRHGRSLSRVIGIERRGTAAGQRYATIRLRNAGGVRPTVAPPSPPLIGSPGDPLLLVGTTGQSPQGPTVQSTTGNKDSSGRRKSSRRRRGEDVLCGAFWRLWSGVGVGRARGQVCGTRLRRGGQGSAPDASLDLPRAASCPMGPAIVPRMDNAAFEGAALQESAARRRALIHRGHRLQAEEQRFLDAIRNGDILGLRSLLQAHPGLNVNCCDMRGLRALEVCAQNGDVDASVELLRLRALDPDHVQAALLVAVQRGDLVLTKILLDGAHGPCTIPVGNMTPLMAAAIAGDLEITKMLLDRGHVIQKPHEPGCVCAESCREQSQKHGERLSQSQLRRNAFRALSSPVYILLTSDDPVLTAFTLSRDLQRLADSTPEFQNEYREMEAQCSQFAAAIMGACKNSEEVETLLSQTGGFPTTRPFRFPRLSLAILLDQKDFVGHANCQQVLRSLWYNGLPAWPGWTTTRKAVHVTWQALQMPFLCLLYLFTPQPRLLKPLRVPLNRFIHSCASYATFLVLLTMSLFYGRRDSLKLRVLWSEILVGIWVVGYVWELAQSGWALGPRVFLRSWWAVYDVLMYGLFLVAEILWFIVFVTARTLQENLHRDVWPWYHPYLIGESLHAMATVLAFCRLLLWCQMHQSLGPLTVSLRYMLGDVVRFLLILCIVFFAFATGISSIYKNYKGNEATLTNGTTKHQPPNFTTLGRTLKFLFWAVYELGQPEYADVVVPGDARGGGKLLTHDLTEFVGYSLWGLYHVITVVVLLNVLIAMMTNTFQRVEGNAYVEWIFARSSQWISYLDIQAGVPPPFNLFPTAGCLRLIVSWRCSKGQKGSSCYPQVRFLWSSFL</sequence>
<accession>A0AC60QZ28</accession>
<keyword evidence="2" id="KW-1185">Reference proteome</keyword>
<proteinExistence type="predicted"/>
<reference evidence="1 2" key="1">
    <citation type="journal article" date="2020" name="Cell">
        <title>Large-Scale Comparative Analyses of Tick Genomes Elucidate Their Genetic Diversity and Vector Capacities.</title>
        <authorList>
            <consortium name="Tick Genome and Microbiome Consortium (TIGMIC)"/>
            <person name="Jia N."/>
            <person name="Wang J."/>
            <person name="Shi W."/>
            <person name="Du L."/>
            <person name="Sun Y."/>
            <person name="Zhan W."/>
            <person name="Jiang J.F."/>
            <person name="Wang Q."/>
            <person name="Zhang B."/>
            <person name="Ji P."/>
            <person name="Bell-Sakyi L."/>
            <person name="Cui X.M."/>
            <person name="Yuan T.T."/>
            <person name="Jiang B.G."/>
            <person name="Yang W.F."/>
            <person name="Lam T.T."/>
            <person name="Chang Q.C."/>
            <person name="Ding S.J."/>
            <person name="Wang X.J."/>
            <person name="Zhu J.G."/>
            <person name="Ruan X.D."/>
            <person name="Zhao L."/>
            <person name="Wei J.T."/>
            <person name="Ye R.Z."/>
            <person name="Que T.C."/>
            <person name="Du C.H."/>
            <person name="Zhou Y.H."/>
            <person name="Cheng J.X."/>
            <person name="Dai P.F."/>
            <person name="Guo W.B."/>
            <person name="Han X.H."/>
            <person name="Huang E.J."/>
            <person name="Li L.F."/>
            <person name="Wei W."/>
            <person name="Gao Y.C."/>
            <person name="Liu J.Z."/>
            <person name="Shao H.Z."/>
            <person name="Wang X."/>
            <person name="Wang C.C."/>
            <person name="Yang T.C."/>
            <person name="Huo Q.B."/>
            <person name="Li W."/>
            <person name="Chen H.Y."/>
            <person name="Chen S.E."/>
            <person name="Zhou L.G."/>
            <person name="Ni X.B."/>
            <person name="Tian J.H."/>
            <person name="Sheng Y."/>
            <person name="Liu T."/>
            <person name="Pan Y.S."/>
            <person name="Xia L.Y."/>
            <person name="Li J."/>
            <person name="Zhao F."/>
            <person name="Cao W.C."/>
        </authorList>
    </citation>
    <scope>NUCLEOTIDE SEQUENCE [LARGE SCALE GENOMIC DNA]</scope>
    <source>
        <strain evidence="1">Iper-2018</strain>
    </source>
</reference>
<evidence type="ECO:0000313" key="2">
    <source>
        <dbReference type="Proteomes" id="UP000805193"/>
    </source>
</evidence>
<name>A0AC60QZ28_IXOPE</name>
<protein>
    <submittedName>
        <fullName evidence="1">Uncharacterized protein</fullName>
    </submittedName>
</protein>
<evidence type="ECO:0000313" key="1">
    <source>
        <dbReference type="EMBL" id="KAG0444939.1"/>
    </source>
</evidence>
<gene>
    <name evidence="1" type="ORF">HPB47_013201</name>
</gene>
<organism evidence="1 2">
    <name type="scientific">Ixodes persulcatus</name>
    <name type="common">Taiga tick</name>
    <dbReference type="NCBI Taxonomy" id="34615"/>
    <lineage>
        <taxon>Eukaryota</taxon>
        <taxon>Metazoa</taxon>
        <taxon>Ecdysozoa</taxon>
        <taxon>Arthropoda</taxon>
        <taxon>Chelicerata</taxon>
        <taxon>Arachnida</taxon>
        <taxon>Acari</taxon>
        <taxon>Parasitiformes</taxon>
        <taxon>Ixodida</taxon>
        <taxon>Ixodoidea</taxon>
        <taxon>Ixodidae</taxon>
        <taxon>Ixodinae</taxon>
        <taxon>Ixodes</taxon>
    </lineage>
</organism>